<dbReference type="CDD" id="cd22157">
    <property type="entry name" value="F-box_AtFBW1-like"/>
    <property type="match status" value="1"/>
</dbReference>
<dbReference type="EMBL" id="JAUIZM010000002">
    <property type="protein sequence ID" value="KAK1398638.1"/>
    <property type="molecule type" value="Genomic_DNA"/>
</dbReference>
<evidence type="ECO:0000313" key="2">
    <source>
        <dbReference type="EMBL" id="KAK1398638.1"/>
    </source>
</evidence>
<comment type="caution">
    <text evidence="2">The sequence shown here is derived from an EMBL/GenBank/DDBJ whole genome shotgun (WGS) entry which is preliminary data.</text>
</comment>
<reference evidence="2" key="1">
    <citation type="submission" date="2023-02" db="EMBL/GenBank/DDBJ databases">
        <title>Genome of toxic invasive species Heracleum sosnowskyi carries increased number of genes despite the absence of recent whole-genome duplications.</title>
        <authorList>
            <person name="Schelkunov M."/>
            <person name="Shtratnikova V."/>
            <person name="Makarenko M."/>
            <person name="Klepikova A."/>
            <person name="Omelchenko D."/>
            <person name="Novikova G."/>
            <person name="Obukhova E."/>
            <person name="Bogdanov V."/>
            <person name="Penin A."/>
            <person name="Logacheva M."/>
        </authorList>
    </citation>
    <scope>NUCLEOTIDE SEQUENCE</scope>
    <source>
        <strain evidence="2">Hsosn_3</strain>
        <tissue evidence="2">Leaf</tissue>
    </source>
</reference>
<evidence type="ECO:0000259" key="1">
    <source>
        <dbReference type="SMART" id="SM00256"/>
    </source>
</evidence>
<protein>
    <submittedName>
        <fullName evidence="2">F-box domain-containing protein</fullName>
    </submittedName>
</protein>
<dbReference type="InterPro" id="IPR013187">
    <property type="entry name" value="F-box-assoc_dom_typ3"/>
</dbReference>
<dbReference type="InterPro" id="IPR017451">
    <property type="entry name" value="F-box-assoc_interact_dom"/>
</dbReference>
<name>A0AAD8J8T7_9APIA</name>
<gene>
    <name evidence="2" type="ORF">POM88_008501</name>
</gene>
<dbReference type="PANTHER" id="PTHR31672:SF13">
    <property type="entry name" value="F-BOX PROTEIN CPR30-LIKE"/>
    <property type="match status" value="1"/>
</dbReference>
<dbReference type="InterPro" id="IPR001810">
    <property type="entry name" value="F-box_dom"/>
</dbReference>
<dbReference type="Pfam" id="PF00646">
    <property type="entry name" value="F-box"/>
    <property type="match status" value="1"/>
</dbReference>
<dbReference type="SUPFAM" id="SSF81383">
    <property type="entry name" value="F-box domain"/>
    <property type="match status" value="1"/>
</dbReference>
<evidence type="ECO:0000313" key="3">
    <source>
        <dbReference type="Proteomes" id="UP001237642"/>
    </source>
</evidence>
<dbReference type="NCBIfam" id="TIGR01640">
    <property type="entry name" value="F_box_assoc_1"/>
    <property type="match status" value="1"/>
</dbReference>
<proteinExistence type="predicted"/>
<keyword evidence="3" id="KW-1185">Reference proteome</keyword>
<accession>A0AAD8J8T7</accession>
<dbReference type="Proteomes" id="UP001237642">
    <property type="component" value="Unassembled WGS sequence"/>
</dbReference>
<dbReference type="PANTHER" id="PTHR31672">
    <property type="entry name" value="BNACNNG10540D PROTEIN"/>
    <property type="match status" value="1"/>
</dbReference>
<dbReference type="AlphaFoldDB" id="A0AAD8J8T7"/>
<feature type="domain" description="F-box" evidence="1">
    <location>
        <begin position="21"/>
        <end position="61"/>
    </location>
</feature>
<dbReference type="Pfam" id="PF08268">
    <property type="entry name" value="FBA_3"/>
    <property type="match status" value="1"/>
</dbReference>
<sequence>MDENNEKKRTTEAWEKLMSSFTDDLWIEILLRLPVKPLLRFKSVSKSWFSIISSHRFAKSHLMAAAKDDQVLIVHQEADDGSFALFHLGSERIFKNLKFPYSQGEYPSDDISSTLIGSDCGIVCVSVDLSYWPVAKKEFDIYLWNPATKHSKLIPSYTKPDDDRTSGALGFGFDHIDFDFKLVKVLSHNLSAKVYSSIRNDWQNIQPKPSDVPQGNSFDVCFHGFLFAIGRNSGMMMAFNLNKELFICDINLPGCSFDDAPGSIETRVSDFKDTITVIFFVVDDGEIQLWTLDDEACLHGGGVEALWTNVLSIDVGVPLLFVEGLFNNFQIFVVNRDKDRFMYDLNKKVTGPYFEFETGEIFKYTKSLFSLQGFKRIKWAASSLRLQDSSDSGCGNG</sequence>
<dbReference type="InterPro" id="IPR050796">
    <property type="entry name" value="SCF_F-box_component"/>
</dbReference>
<organism evidence="2 3">
    <name type="scientific">Heracleum sosnowskyi</name>
    <dbReference type="NCBI Taxonomy" id="360622"/>
    <lineage>
        <taxon>Eukaryota</taxon>
        <taxon>Viridiplantae</taxon>
        <taxon>Streptophyta</taxon>
        <taxon>Embryophyta</taxon>
        <taxon>Tracheophyta</taxon>
        <taxon>Spermatophyta</taxon>
        <taxon>Magnoliopsida</taxon>
        <taxon>eudicotyledons</taxon>
        <taxon>Gunneridae</taxon>
        <taxon>Pentapetalae</taxon>
        <taxon>asterids</taxon>
        <taxon>campanulids</taxon>
        <taxon>Apiales</taxon>
        <taxon>Apiaceae</taxon>
        <taxon>Apioideae</taxon>
        <taxon>apioid superclade</taxon>
        <taxon>Tordylieae</taxon>
        <taxon>Tordyliinae</taxon>
        <taxon>Heracleum</taxon>
    </lineage>
</organism>
<dbReference type="SMART" id="SM00256">
    <property type="entry name" value="FBOX"/>
    <property type="match status" value="1"/>
</dbReference>
<dbReference type="InterPro" id="IPR036047">
    <property type="entry name" value="F-box-like_dom_sf"/>
</dbReference>
<dbReference type="Gene3D" id="1.20.1280.50">
    <property type="match status" value="1"/>
</dbReference>
<reference evidence="2" key="2">
    <citation type="submission" date="2023-05" db="EMBL/GenBank/DDBJ databases">
        <authorList>
            <person name="Schelkunov M.I."/>
        </authorList>
    </citation>
    <scope>NUCLEOTIDE SEQUENCE</scope>
    <source>
        <strain evidence="2">Hsosn_3</strain>
        <tissue evidence="2">Leaf</tissue>
    </source>
</reference>